<dbReference type="Proteomes" id="UP000663891">
    <property type="component" value="Unassembled WGS sequence"/>
</dbReference>
<organism evidence="3 5">
    <name type="scientific">Adineta steineri</name>
    <dbReference type="NCBI Taxonomy" id="433720"/>
    <lineage>
        <taxon>Eukaryota</taxon>
        <taxon>Metazoa</taxon>
        <taxon>Spiralia</taxon>
        <taxon>Gnathifera</taxon>
        <taxon>Rotifera</taxon>
        <taxon>Eurotatoria</taxon>
        <taxon>Bdelloidea</taxon>
        <taxon>Adinetida</taxon>
        <taxon>Adinetidae</taxon>
        <taxon>Adineta</taxon>
    </lineage>
</organism>
<evidence type="ECO:0000313" key="1">
    <source>
        <dbReference type="EMBL" id="CAF0855768.1"/>
    </source>
</evidence>
<name>A0A818NJF4_9BILA</name>
<comment type="caution">
    <text evidence="3">The sequence shown here is derived from an EMBL/GenBank/DDBJ whole genome shotgun (WGS) entry which is preliminary data.</text>
</comment>
<dbReference type="AlphaFoldDB" id="A0A818NJF4"/>
<evidence type="ECO:0000313" key="2">
    <source>
        <dbReference type="EMBL" id="CAF1279301.1"/>
    </source>
</evidence>
<evidence type="ECO:0000313" key="3">
    <source>
        <dbReference type="EMBL" id="CAF3606235.1"/>
    </source>
</evidence>
<dbReference type="Proteomes" id="UP000663844">
    <property type="component" value="Unassembled WGS sequence"/>
</dbReference>
<dbReference type="EMBL" id="CAJOAY010000258">
    <property type="protein sequence ID" value="CAF3606235.1"/>
    <property type="molecule type" value="Genomic_DNA"/>
</dbReference>
<dbReference type="EMBL" id="CAJNOG010000055">
    <property type="protein sequence ID" value="CAF0855768.1"/>
    <property type="molecule type" value="Genomic_DNA"/>
</dbReference>
<evidence type="ECO:0000313" key="4">
    <source>
        <dbReference type="EMBL" id="CAF3720129.1"/>
    </source>
</evidence>
<gene>
    <name evidence="1" type="ORF">JYZ213_LOCUS8151</name>
    <name evidence="3" type="ORF">OKA104_LOCUS6882</name>
    <name evidence="4" type="ORF">OXD698_LOCUS13583</name>
    <name evidence="2" type="ORF">VCS650_LOCUS29872</name>
</gene>
<dbReference type="EMBL" id="CAJOAZ010000830">
    <property type="protein sequence ID" value="CAF3720129.1"/>
    <property type="molecule type" value="Genomic_DNA"/>
</dbReference>
<dbReference type="Proteomes" id="UP000663845">
    <property type="component" value="Unassembled WGS sequence"/>
</dbReference>
<dbReference type="Proteomes" id="UP000663881">
    <property type="component" value="Unassembled WGS sequence"/>
</dbReference>
<dbReference type="EMBL" id="CAJNON010000472">
    <property type="protein sequence ID" value="CAF1279301.1"/>
    <property type="molecule type" value="Genomic_DNA"/>
</dbReference>
<reference evidence="3" key="1">
    <citation type="submission" date="2021-02" db="EMBL/GenBank/DDBJ databases">
        <authorList>
            <person name="Nowell W R."/>
        </authorList>
    </citation>
    <scope>NUCLEOTIDE SEQUENCE</scope>
</reference>
<protein>
    <submittedName>
        <fullName evidence="3">Uncharacterized protein</fullName>
    </submittedName>
</protein>
<evidence type="ECO:0000313" key="5">
    <source>
        <dbReference type="Proteomes" id="UP000663881"/>
    </source>
</evidence>
<proteinExistence type="predicted"/>
<sequence>MSSGWKPTCTSLGSGSGASVGLCGVTNGSTTVGVAAGGCPSTPMGPAPSGSGIFGSPVCSIGVGAKITW</sequence>
<accession>A0A818NJF4</accession>